<dbReference type="Pfam" id="PF13465">
    <property type="entry name" value="zf-H2C2_2"/>
    <property type="match status" value="1"/>
</dbReference>
<feature type="domain" description="C2H2-type" evidence="11">
    <location>
        <begin position="51"/>
        <end position="78"/>
    </location>
</feature>
<evidence type="ECO:0000256" key="10">
    <source>
        <dbReference type="PROSITE-ProRule" id="PRU00042"/>
    </source>
</evidence>
<evidence type="ECO:0000313" key="12">
    <source>
        <dbReference type="EMBL" id="CAL4060463.1"/>
    </source>
</evidence>
<keyword evidence="7" id="KW-0862">Zinc</keyword>
<keyword evidence="9" id="KW-0539">Nucleus</keyword>
<evidence type="ECO:0000256" key="5">
    <source>
        <dbReference type="ARBA" id="ARBA00022737"/>
    </source>
</evidence>
<sequence length="150" mass="17508">DKRFNIKPNLLSHMRTHTGEKPYQCNLCDKSFARQQHLLIHKRIHTGEKPYQCSHCGTAFTQKYNLAVHERIHTGEKPFQCNQCDKSFCYKQMLTIHQKIHMENAITVQTEANFGVNPSEMNNMSLVNPDSSNDLWNVEYFGERPPPFNI</sequence>
<evidence type="ECO:0000256" key="7">
    <source>
        <dbReference type="ARBA" id="ARBA00022833"/>
    </source>
</evidence>
<feature type="domain" description="C2H2-type" evidence="11">
    <location>
        <begin position="23"/>
        <end position="50"/>
    </location>
</feature>
<evidence type="ECO:0000256" key="8">
    <source>
        <dbReference type="ARBA" id="ARBA00023125"/>
    </source>
</evidence>
<dbReference type="PROSITE" id="PS50157">
    <property type="entry name" value="ZINC_FINGER_C2H2_2"/>
    <property type="match status" value="4"/>
</dbReference>
<dbReference type="PANTHER" id="PTHR23235">
    <property type="entry name" value="KRUEPPEL-LIKE TRANSCRIPTION FACTOR"/>
    <property type="match status" value="1"/>
</dbReference>
<gene>
    <name evidence="12" type="ORF">MNOR_LOCUS1391</name>
</gene>
<dbReference type="SUPFAM" id="SSF57667">
    <property type="entry name" value="beta-beta-alpha zinc fingers"/>
    <property type="match status" value="2"/>
</dbReference>
<name>A0AAV2PMF6_MEGNR</name>
<dbReference type="AlphaFoldDB" id="A0AAV2PMF6"/>
<dbReference type="FunFam" id="3.30.160.60:FF:001255">
    <property type="entry name" value="Zinc finger protein 26"/>
    <property type="match status" value="1"/>
</dbReference>
<comment type="caution">
    <text evidence="12">The sequence shown here is derived from an EMBL/GenBank/DDBJ whole genome shotgun (WGS) entry which is preliminary data.</text>
</comment>
<accession>A0AAV2PMF6</accession>
<dbReference type="FunFam" id="3.30.160.60:FF:000624">
    <property type="entry name" value="zinc finger protein 697"/>
    <property type="match status" value="1"/>
</dbReference>
<keyword evidence="4" id="KW-0479">Metal-binding</keyword>
<dbReference type="InterPro" id="IPR036236">
    <property type="entry name" value="Znf_C2H2_sf"/>
</dbReference>
<evidence type="ECO:0000313" key="13">
    <source>
        <dbReference type="Proteomes" id="UP001497623"/>
    </source>
</evidence>
<dbReference type="GO" id="GO:0000981">
    <property type="term" value="F:DNA-binding transcription factor activity, RNA polymerase II-specific"/>
    <property type="evidence" value="ECO:0007669"/>
    <property type="project" value="TreeGrafter"/>
</dbReference>
<evidence type="ECO:0000256" key="9">
    <source>
        <dbReference type="ARBA" id="ARBA00023242"/>
    </source>
</evidence>
<protein>
    <recommendedName>
        <fullName evidence="11">C2H2-type domain-containing protein</fullName>
    </recommendedName>
</protein>
<dbReference type="FunFam" id="3.30.160.60:FF:002343">
    <property type="entry name" value="Zinc finger protein 33A"/>
    <property type="match status" value="1"/>
</dbReference>
<dbReference type="GO" id="GO:0005634">
    <property type="term" value="C:nucleus"/>
    <property type="evidence" value="ECO:0007669"/>
    <property type="project" value="UniProtKB-SubCell"/>
</dbReference>
<reference evidence="12 13" key="1">
    <citation type="submission" date="2024-05" db="EMBL/GenBank/DDBJ databases">
        <authorList>
            <person name="Wallberg A."/>
        </authorList>
    </citation>
    <scope>NUCLEOTIDE SEQUENCE [LARGE SCALE GENOMIC DNA]</scope>
</reference>
<evidence type="ECO:0000256" key="6">
    <source>
        <dbReference type="ARBA" id="ARBA00022771"/>
    </source>
</evidence>
<evidence type="ECO:0000256" key="2">
    <source>
        <dbReference type="ARBA" id="ARBA00004123"/>
    </source>
</evidence>
<dbReference type="GO" id="GO:0000978">
    <property type="term" value="F:RNA polymerase II cis-regulatory region sequence-specific DNA binding"/>
    <property type="evidence" value="ECO:0007669"/>
    <property type="project" value="TreeGrafter"/>
</dbReference>
<evidence type="ECO:0000256" key="3">
    <source>
        <dbReference type="ARBA" id="ARBA00006991"/>
    </source>
</evidence>
<comment type="subcellular location">
    <subcellularLocation>
        <location evidence="2">Nucleus</location>
    </subcellularLocation>
</comment>
<feature type="domain" description="C2H2-type" evidence="11">
    <location>
        <begin position="79"/>
        <end position="106"/>
    </location>
</feature>
<evidence type="ECO:0000256" key="1">
    <source>
        <dbReference type="ARBA" id="ARBA00003767"/>
    </source>
</evidence>
<keyword evidence="6 10" id="KW-0863">Zinc-finger</keyword>
<dbReference type="Pfam" id="PF00096">
    <property type="entry name" value="zf-C2H2"/>
    <property type="match status" value="2"/>
</dbReference>
<dbReference type="GO" id="GO:0008270">
    <property type="term" value="F:zinc ion binding"/>
    <property type="evidence" value="ECO:0007669"/>
    <property type="project" value="UniProtKB-KW"/>
</dbReference>
<comment type="function">
    <text evidence="1">May be involved in transcriptional regulation.</text>
</comment>
<keyword evidence="5" id="KW-0677">Repeat</keyword>
<feature type="non-terminal residue" evidence="12">
    <location>
        <position position="1"/>
    </location>
</feature>
<evidence type="ECO:0000259" key="11">
    <source>
        <dbReference type="PROSITE" id="PS50157"/>
    </source>
</evidence>
<dbReference type="Gene3D" id="3.30.160.60">
    <property type="entry name" value="Classic Zinc Finger"/>
    <property type="match status" value="4"/>
</dbReference>
<comment type="similarity">
    <text evidence="3">Belongs to the krueppel C2H2-type zinc-finger protein family.</text>
</comment>
<dbReference type="SMART" id="SM00355">
    <property type="entry name" value="ZnF_C2H2"/>
    <property type="match status" value="3"/>
</dbReference>
<dbReference type="EMBL" id="CAXKWB010000369">
    <property type="protein sequence ID" value="CAL4060463.1"/>
    <property type="molecule type" value="Genomic_DNA"/>
</dbReference>
<keyword evidence="13" id="KW-1185">Reference proteome</keyword>
<keyword evidence="8" id="KW-0238">DNA-binding</keyword>
<proteinExistence type="inferred from homology"/>
<evidence type="ECO:0000256" key="4">
    <source>
        <dbReference type="ARBA" id="ARBA00022723"/>
    </source>
</evidence>
<feature type="domain" description="C2H2-type" evidence="11">
    <location>
        <begin position="1"/>
        <end position="22"/>
    </location>
</feature>
<dbReference type="PROSITE" id="PS00028">
    <property type="entry name" value="ZINC_FINGER_C2H2_1"/>
    <property type="match status" value="3"/>
</dbReference>
<dbReference type="InterPro" id="IPR013087">
    <property type="entry name" value="Znf_C2H2_type"/>
</dbReference>
<organism evidence="12 13">
    <name type="scientific">Meganyctiphanes norvegica</name>
    <name type="common">Northern krill</name>
    <name type="synonym">Thysanopoda norvegica</name>
    <dbReference type="NCBI Taxonomy" id="48144"/>
    <lineage>
        <taxon>Eukaryota</taxon>
        <taxon>Metazoa</taxon>
        <taxon>Ecdysozoa</taxon>
        <taxon>Arthropoda</taxon>
        <taxon>Crustacea</taxon>
        <taxon>Multicrustacea</taxon>
        <taxon>Malacostraca</taxon>
        <taxon>Eumalacostraca</taxon>
        <taxon>Eucarida</taxon>
        <taxon>Euphausiacea</taxon>
        <taxon>Euphausiidae</taxon>
        <taxon>Meganyctiphanes</taxon>
    </lineage>
</organism>
<dbReference type="PANTHER" id="PTHR23235:SF176">
    <property type="entry name" value="C2H2-TYPE DOMAIN-CONTAINING PROTEIN"/>
    <property type="match status" value="1"/>
</dbReference>
<dbReference type="Proteomes" id="UP001497623">
    <property type="component" value="Unassembled WGS sequence"/>
</dbReference>